<proteinExistence type="predicted"/>
<keyword evidence="2" id="KW-1185">Reference proteome</keyword>
<protein>
    <submittedName>
        <fullName evidence="1">Uncharacterized protein</fullName>
    </submittedName>
</protein>
<dbReference type="HOGENOM" id="CLU_796028_0_0_6"/>
<sequence>MNFIIRKIALLTVFTFIPVSTYADIVALKSDLTQFAQPLETQCKGLESYMPLNMLHKFLNRSNSEKIDVYSMDVIFVSDFLGYLEDKNCALAASDFTISGVKILNQYRDLWEKDLPKERKILRYETYLAAGDASLVKYKWTHKIQYLDDAHQFYTQYLVTNAISQQQKDQCGKKCAEYLADVSKMKYFDLYDYASISNEYRKLFGDIYEQYSQQDANFSDNLESLNIVFERTDQFEVSAIKTTGLSSVNKEVASLNNFDRIFSSGDKKLIELYIKRLDQYLQNRIQHKLLDAEMTDKIYQFLLKESNENNAMIVRTQQESSLQPNQSFQIGKHHYIFKGTSHHVQLTFQPVD</sequence>
<dbReference type="Proteomes" id="UP000013148">
    <property type="component" value="Unassembled WGS sequence"/>
</dbReference>
<gene>
    <name evidence="1" type="ORF">F964_03181</name>
</gene>
<comment type="caution">
    <text evidence="1">The sequence shown here is derived from an EMBL/GenBank/DDBJ whole genome shotgun (WGS) entry which is preliminary data.</text>
</comment>
<dbReference type="PATRIC" id="fig|1217656.3.peg.3126"/>
<dbReference type="AlphaFoldDB" id="N8WW92"/>
<dbReference type="EMBL" id="APPJ01000012">
    <property type="protein sequence ID" value="ENV16246.1"/>
    <property type="molecule type" value="Genomic_DNA"/>
</dbReference>
<accession>N8WW92</accession>
<name>N8WW92_ACIGI</name>
<reference evidence="1 2" key="1">
    <citation type="submission" date="2013-02" db="EMBL/GenBank/DDBJ databases">
        <title>The Genome Sequence of Acinetobacter guillouiae NIPH 991.</title>
        <authorList>
            <consortium name="The Broad Institute Genome Sequencing Platform"/>
            <consortium name="The Broad Institute Genome Sequencing Center for Infectious Disease"/>
            <person name="Cerqueira G."/>
            <person name="Feldgarden M."/>
            <person name="Courvalin P."/>
            <person name="Perichon B."/>
            <person name="Grillot-Courvalin C."/>
            <person name="Clermont D."/>
            <person name="Rocha E."/>
            <person name="Yoon E.-J."/>
            <person name="Nemec A."/>
            <person name="Walker B."/>
            <person name="Young S.K."/>
            <person name="Zeng Q."/>
            <person name="Gargeya S."/>
            <person name="Fitzgerald M."/>
            <person name="Haas B."/>
            <person name="Abouelleil A."/>
            <person name="Alvarado L."/>
            <person name="Arachchi H.M."/>
            <person name="Berlin A.M."/>
            <person name="Chapman S.B."/>
            <person name="Dewar J."/>
            <person name="Goldberg J."/>
            <person name="Griggs A."/>
            <person name="Gujja S."/>
            <person name="Hansen M."/>
            <person name="Howarth C."/>
            <person name="Imamovic A."/>
            <person name="Larimer J."/>
            <person name="McCowan C."/>
            <person name="Murphy C."/>
            <person name="Neiman D."/>
            <person name="Pearson M."/>
            <person name="Priest M."/>
            <person name="Roberts A."/>
            <person name="Saif S."/>
            <person name="Shea T."/>
            <person name="Sisk P."/>
            <person name="Sykes S."/>
            <person name="Wortman J."/>
            <person name="Nusbaum C."/>
            <person name="Birren B."/>
        </authorList>
    </citation>
    <scope>NUCLEOTIDE SEQUENCE [LARGE SCALE GENOMIC DNA]</scope>
    <source>
        <strain evidence="1 2">NIPH 991</strain>
    </source>
</reference>
<dbReference type="eggNOG" id="ENOG5031RE0">
    <property type="taxonomic scope" value="Bacteria"/>
</dbReference>
<dbReference type="RefSeq" id="WP_004821672.1">
    <property type="nucleotide sequence ID" value="NZ_KB849456.1"/>
</dbReference>
<evidence type="ECO:0000313" key="2">
    <source>
        <dbReference type="Proteomes" id="UP000013148"/>
    </source>
</evidence>
<organism evidence="1 2">
    <name type="scientific">Acinetobacter guillouiae NIPH 991</name>
    <dbReference type="NCBI Taxonomy" id="1217656"/>
    <lineage>
        <taxon>Bacteria</taxon>
        <taxon>Pseudomonadati</taxon>
        <taxon>Pseudomonadota</taxon>
        <taxon>Gammaproteobacteria</taxon>
        <taxon>Moraxellales</taxon>
        <taxon>Moraxellaceae</taxon>
        <taxon>Acinetobacter</taxon>
    </lineage>
</organism>
<evidence type="ECO:0000313" key="1">
    <source>
        <dbReference type="EMBL" id="ENV16246.1"/>
    </source>
</evidence>